<evidence type="ECO:0000259" key="4">
    <source>
        <dbReference type="Pfam" id="PF06943"/>
    </source>
</evidence>
<dbReference type="EMBL" id="KI517384">
    <property type="protein sequence ID" value="ESQ54793.1"/>
    <property type="molecule type" value="Genomic_DNA"/>
</dbReference>
<dbReference type="FunFam" id="3.40.50.12660:FF:000009">
    <property type="entry name" value="Metacaspase-2"/>
    <property type="match status" value="1"/>
</dbReference>
<dbReference type="InterPro" id="IPR011600">
    <property type="entry name" value="Pept_C14_caspase"/>
</dbReference>
<reference evidence="5 6" key="1">
    <citation type="journal article" date="2013" name="Front. Plant Sci.">
        <title>The Reference Genome of the Halophytic Plant Eutrema salsugineum.</title>
        <authorList>
            <person name="Yang R."/>
            <person name="Jarvis D.E."/>
            <person name="Chen H."/>
            <person name="Beilstein M.A."/>
            <person name="Grimwood J."/>
            <person name="Jenkins J."/>
            <person name="Shu S."/>
            <person name="Prochnik S."/>
            <person name="Xin M."/>
            <person name="Ma C."/>
            <person name="Schmutz J."/>
            <person name="Wing R.A."/>
            <person name="Mitchell-Olds T."/>
            <person name="Schumaker K.S."/>
            <person name="Wang X."/>
        </authorList>
    </citation>
    <scope>NUCLEOTIDE SEQUENCE [LARGE SCALE GENOMIC DNA]</scope>
</reference>
<dbReference type="PANTHER" id="PTHR48104:SF45">
    <property type="entry name" value="METACASPASE-2"/>
    <property type="match status" value="1"/>
</dbReference>
<accession>V4MP61</accession>
<evidence type="ECO:0000259" key="3">
    <source>
        <dbReference type="Pfam" id="PF00656"/>
    </source>
</evidence>
<dbReference type="Proteomes" id="UP000030689">
    <property type="component" value="Unassembled WGS sequence"/>
</dbReference>
<dbReference type="Gene3D" id="3.40.50.12660">
    <property type="match status" value="1"/>
</dbReference>
<dbReference type="OMA" id="YLCRMER"/>
<dbReference type="GO" id="GO:0006508">
    <property type="term" value="P:proteolysis"/>
    <property type="evidence" value="ECO:0007669"/>
    <property type="project" value="InterPro"/>
</dbReference>
<dbReference type="Pfam" id="PF00656">
    <property type="entry name" value="Peptidase_C14"/>
    <property type="match status" value="1"/>
</dbReference>
<dbReference type="GO" id="GO:0043069">
    <property type="term" value="P:negative regulation of programmed cell death"/>
    <property type="evidence" value="ECO:0007669"/>
    <property type="project" value="EnsemblPlants"/>
</dbReference>
<name>V4MP61_EUTSA</name>
<dbReference type="OrthoDB" id="3223806at2759"/>
<proteinExistence type="inferred from homology"/>
<gene>
    <name evidence="5" type="ORF">EUTSA_v10025190mg</name>
</gene>
<feature type="compositionally biased region" description="Pro residues" evidence="2">
    <location>
        <begin position="117"/>
        <end position="143"/>
    </location>
</feature>
<dbReference type="Pfam" id="PF06943">
    <property type="entry name" value="zf-LSD1"/>
    <property type="match status" value="1"/>
</dbReference>
<feature type="domain" description="Peptidase C14 caspase" evidence="3">
    <location>
        <begin position="148"/>
        <end position="434"/>
    </location>
</feature>
<comment type="similarity">
    <text evidence="1">Belongs to the peptidase C14B family.</text>
</comment>
<evidence type="ECO:0000313" key="6">
    <source>
        <dbReference type="Proteomes" id="UP000030689"/>
    </source>
</evidence>
<sequence length="449" mass="48770">MLLLVDCSSCRTPLHLPPGATRIRCAVCHAFTLVAPEPRLHSHAPPSPLPFPNSFTVPAPSPFIHAPPTPSPFVYPPPTPSPFNHAPPAPSPFSHAPSAPSLFSHSLSTPSTFHPASPEPSPFNHSPPAPSPYNHAPPGPPPSVHGQKRAVIVGVTYKNTKDELKGCINDAKCMKFMLMKRFQFPESCILMLTEEEADQLRWPTKNNITMAMHWLVLGCKSGDSLVFHFSGHGNNQMDHNGDEVDGFDETLLPVDHATSGVIVDDEINATIVRPLPYGVKLHAIVDACHSGTVLDLPYLCRMDRLGKYEWEDHRPPSGMWKGTSGGEVFSFTGCDDDQTSADTPQLSGSAWTGAMTYAFIQAIERGHGTTYGSLLNAMRSTVHEIFDKNKGRELVEVEGADLLTTLLGMLILGVAPPDDEEVNQAPQKTQEPQLSANEAFAVYGKPFSL</sequence>
<keyword evidence="6" id="KW-1185">Reference proteome</keyword>
<dbReference type="PANTHER" id="PTHR48104">
    <property type="entry name" value="METACASPASE-4"/>
    <property type="match status" value="1"/>
</dbReference>
<dbReference type="Gramene" id="ESQ54793">
    <property type="protein sequence ID" value="ESQ54793"/>
    <property type="gene ID" value="EUTSA_v10025190mg"/>
</dbReference>
<dbReference type="GO" id="GO:0004197">
    <property type="term" value="F:cysteine-type endopeptidase activity"/>
    <property type="evidence" value="ECO:0007669"/>
    <property type="project" value="InterPro"/>
</dbReference>
<organism evidence="5 6">
    <name type="scientific">Eutrema salsugineum</name>
    <name type="common">Saltwater cress</name>
    <name type="synonym">Sisymbrium salsugineum</name>
    <dbReference type="NCBI Taxonomy" id="72664"/>
    <lineage>
        <taxon>Eukaryota</taxon>
        <taxon>Viridiplantae</taxon>
        <taxon>Streptophyta</taxon>
        <taxon>Embryophyta</taxon>
        <taxon>Tracheophyta</taxon>
        <taxon>Spermatophyta</taxon>
        <taxon>Magnoliopsida</taxon>
        <taxon>eudicotyledons</taxon>
        <taxon>Gunneridae</taxon>
        <taxon>Pentapetalae</taxon>
        <taxon>rosids</taxon>
        <taxon>malvids</taxon>
        <taxon>Brassicales</taxon>
        <taxon>Brassicaceae</taxon>
        <taxon>Eutremeae</taxon>
        <taxon>Eutrema</taxon>
    </lineage>
</organism>
<protein>
    <submittedName>
        <fullName evidence="5">Uncharacterized protein</fullName>
    </submittedName>
</protein>
<dbReference type="NCBIfam" id="TIGR01053">
    <property type="entry name" value="LSD1"/>
    <property type="match status" value="1"/>
</dbReference>
<evidence type="ECO:0000256" key="1">
    <source>
        <dbReference type="ARBA" id="ARBA00009005"/>
    </source>
</evidence>
<evidence type="ECO:0000256" key="2">
    <source>
        <dbReference type="SAM" id="MobiDB-lite"/>
    </source>
</evidence>
<dbReference type="eggNOG" id="KOG1546">
    <property type="taxonomic scope" value="Eukaryota"/>
</dbReference>
<dbReference type="STRING" id="72664.V4MP61"/>
<dbReference type="KEGG" id="eus:EUTSA_v10025190mg"/>
<dbReference type="InterPro" id="IPR005735">
    <property type="entry name" value="Znf_LSD1"/>
</dbReference>
<evidence type="ECO:0000313" key="5">
    <source>
        <dbReference type="EMBL" id="ESQ54793.1"/>
    </source>
</evidence>
<feature type="domain" description="Zinc finger LSD1-type" evidence="4">
    <location>
        <begin position="7"/>
        <end position="30"/>
    </location>
</feature>
<feature type="region of interest" description="Disordered" evidence="2">
    <location>
        <begin position="102"/>
        <end position="146"/>
    </location>
</feature>
<dbReference type="GO" id="GO:0005737">
    <property type="term" value="C:cytoplasm"/>
    <property type="evidence" value="ECO:0007669"/>
    <property type="project" value="TreeGrafter"/>
</dbReference>
<dbReference type="InterPro" id="IPR050452">
    <property type="entry name" value="Metacaspase"/>
</dbReference>
<dbReference type="AlphaFoldDB" id="V4MP61"/>